<dbReference type="SUPFAM" id="SSF55729">
    <property type="entry name" value="Acyl-CoA N-acyltransferases (Nat)"/>
    <property type="match status" value="1"/>
</dbReference>
<gene>
    <name evidence="1" type="ORF">B1207_03685</name>
</gene>
<organism evidence="1 2">
    <name type="scientific">Legionella quinlivanii</name>
    <dbReference type="NCBI Taxonomy" id="45073"/>
    <lineage>
        <taxon>Bacteria</taxon>
        <taxon>Pseudomonadati</taxon>
        <taxon>Pseudomonadota</taxon>
        <taxon>Gammaproteobacteria</taxon>
        <taxon>Legionellales</taxon>
        <taxon>Legionellaceae</taxon>
        <taxon>Legionella</taxon>
    </lineage>
</organism>
<proteinExistence type="predicted"/>
<protein>
    <recommendedName>
        <fullName evidence="3">N-acetyltransferase domain-containing protein</fullName>
    </recommendedName>
</protein>
<evidence type="ECO:0000313" key="1">
    <source>
        <dbReference type="EMBL" id="RAP38100.1"/>
    </source>
</evidence>
<evidence type="ECO:0000313" key="2">
    <source>
        <dbReference type="Proteomes" id="UP000249458"/>
    </source>
</evidence>
<accession>A0A364LMK6</accession>
<dbReference type="AlphaFoldDB" id="A0A364LMK6"/>
<dbReference type="RefSeq" id="WP_112218645.1">
    <property type="nucleotide sequence ID" value="NZ_MVJN01000002.1"/>
</dbReference>
<dbReference type="Gene3D" id="3.40.630.30">
    <property type="match status" value="1"/>
</dbReference>
<reference evidence="1 2" key="1">
    <citation type="submission" date="2017-02" db="EMBL/GenBank/DDBJ databases">
        <title>Legionella quilivanii strain from human: case report and whole genome sequencing analysis.</title>
        <authorList>
            <person name="Lalancette C."/>
            <person name="Leduc J.-M."/>
            <person name="Levesque S."/>
            <person name="Fournier E."/>
            <person name="Saoud J."/>
            <person name="Faucher S.P."/>
            <person name="Bernard K."/>
            <person name="Martineau C."/>
            <person name="Longtin J."/>
        </authorList>
    </citation>
    <scope>NUCLEOTIDE SEQUENCE [LARGE SCALE GENOMIC DNA]</scope>
    <source>
        <strain evidence="1 2">ID143958</strain>
    </source>
</reference>
<sequence length="237" mass="27522">MKIRKLSYSEFGVEKQNLLAVLREWQKKQKEHTSKNLFNSTNSNLLYHWRESVNDMVAYLEKDISEEGASRFKKNGFCFLIAEDNGEILGVALGGGICTYKSQANEFFGAKGRYFEISEMLISASCMLSRCYPQEENLQARKQVGKELLIAMVDHVSSLGKQCRVLARPHFNNETAKQFFSKHLFKQSGGCIGYSYTLEIDHFKWIAKARHRELIAKEYTWLIEDYNVCEDKRSFYM</sequence>
<dbReference type="EMBL" id="MVJN01000002">
    <property type="protein sequence ID" value="RAP38100.1"/>
    <property type="molecule type" value="Genomic_DNA"/>
</dbReference>
<dbReference type="InterPro" id="IPR016181">
    <property type="entry name" value="Acyl_CoA_acyltransferase"/>
</dbReference>
<name>A0A364LMK6_9GAMM</name>
<comment type="caution">
    <text evidence="1">The sequence shown here is derived from an EMBL/GenBank/DDBJ whole genome shotgun (WGS) entry which is preliminary data.</text>
</comment>
<dbReference type="Proteomes" id="UP000249458">
    <property type="component" value="Unassembled WGS sequence"/>
</dbReference>
<evidence type="ECO:0008006" key="3">
    <source>
        <dbReference type="Google" id="ProtNLM"/>
    </source>
</evidence>